<dbReference type="InterPro" id="IPR027417">
    <property type="entry name" value="P-loop_NTPase"/>
</dbReference>
<dbReference type="PROSITE" id="PS50043">
    <property type="entry name" value="HTH_LUXR_2"/>
    <property type="match status" value="1"/>
</dbReference>
<dbReference type="SUPFAM" id="SSF46894">
    <property type="entry name" value="C-terminal effector domain of the bipartite response regulators"/>
    <property type="match status" value="1"/>
</dbReference>
<feature type="domain" description="HTH luxR-type" evidence="4">
    <location>
        <begin position="806"/>
        <end position="871"/>
    </location>
</feature>
<evidence type="ECO:0000313" key="5">
    <source>
        <dbReference type="EMBL" id="MBK1787025.1"/>
    </source>
</evidence>
<keyword evidence="3" id="KW-0804">Transcription</keyword>
<dbReference type="AlphaFoldDB" id="A0A934QV42"/>
<dbReference type="Gene3D" id="1.10.10.10">
    <property type="entry name" value="Winged helix-like DNA-binding domain superfamily/Winged helix DNA-binding domain"/>
    <property type="match status" value="1"/>
</dbReference>
<evidence type="ECO:0000256" key="1">
    <source>
        <dbReference type="ARBA" id="ARBA00023015"/>
    </source>
</evidence>
<dbReference type="InterPro" id="IPR036388">
    <property type="entry name" value="WH-like_DNA-bd_sf"/>
</dbReference>
<dbReference type="InterPro" id="IPR000792">
    <property type="entry name" value="Tscrpt_reg_LuxR_C"/>
</dbReference>
<dbReference type="SUPFAM" id="SSF52540">
    <property type="entry name" value="P-loop containing nucleoside triphosphate hydrolases"/>
    <property type="match status" value="1"/>
</dbReference>
<evidence type="ECO:0000313" key="6">
    <source>
        <dbReference type="Proteomes" id="UP000635245"/>
    </source>
</evidence>
<sequence length="888" mass="95545">MPDAQLGDGRRRVPRVKLTVPEAPPLLVSRPRLLMLLSHAGDTVATLVCAPAGSGKTYLLADWARRTGVGVTAWVSLDADDNEDRRFWTAVLESLARCPAVPADSSLRSLSAPLRPSADPGFLAEVLNALDELPVPVWLVLDDVHEVTDPQPLRGLATLLRHPPAGLRLVLASRYDPPLPLARLRLQDQLTEIRAHELRFSLDEARALLESADVDLSAAQRRRLVEQTEGWAAGLRLAATSLSRAEDPDRFLAGFAENDRAMAEYLVDEVLSHLPGDLREFLRTISVCDRVTVGLAGALSGRSDAGALLEHLDRQLALAVRVGSDRRWYRLHTLVRTHLLGDLRRRSPALAQELHGIAADWFEGNGAPVLALAHATRAHGEARILALLRRDAVGLALAGEHEALRRALAALGERTVVRRGPASLVSALLELEKGDLAAARSYDTEPDRDPGLEPLRALVRSRRAQLSGDAEALARADDHLDPGREPELAAFASSHQGAVLLARGRTDEARAHVRTALEQAREAGQDYVVTQCLTQLAAIAATGGDYRAMDRFAAEADGRTVARRWEETVPGVTACVLLAYGALLRADPRDCVHHAGRAEQLVATRSVAGETSPCGLAETLLGAGEFELGERAGGLRRMGAARLAAPAGALPAERVALCAVLEQRAALLLGWTEAARDVVLWCQEPLAGHGELALLRARAQLALGRHDAATQLLRPLVEERVALALPWSGVEARVVEAGIALHAGEPVRARKALERALALAESLGVGFPLVSAGPDVVELLTRLLGRLGAAQGFAEHVLATRRALRTAPVSAPLTERERSVLRLLPTLRSFDEIAEDLTVSPNTVKTHVRAIYTKLGVRRRRDAVAVAVERGLLEVAGDPLWMVDPNGG</sequence>
<dbReference type="Gene3D" id="1.25.40.10">
    <property type="entry name" value="Tetratricopeptide repeat domain"/>
    <property type="match status" value="2"/>
</dbReference>
<dbReference type="Gene3D" id="3.40.50.300">
    <property type="entry name" value="P-loop containing nucleotide triphosphate hydrolases"/>
    <property type="match status" value="1"/>
</dbReference>
<dbReference type="GO" id="GO:0006355">
    <property type="term" value="P:regulation of DNA-templated transcription"/>
    <property type="evidence" value="ECO:0007669"/>
    <property type="project" value="InterPro"/>
</dbReference>
<dbReference type="EMBL" id="JAENJH010000005">
    <property type="protein sequence ID" value="MBK1787025.1"/>
    <property type="molecule type" value="Genomic_DNA"/>
</dbReference>
<protein>
    <submittedName>
        <fullName evidence="5">Tetratricopeptide repeat protein</fullName>
    </submittedName>
</protein>
<dbReference type="PRINTS" id="PR00038">
    <property type="entry name" value="HTHLUXR"/>
</dbReference>
<evidence type="ECO:0000256" key="2">
    <source>
        <dbReference type="ARBA" id="ARBA00023125"/>
    </source>
</evidence>
<keyword evidence="6" id="KW-1185">Reference proteome</keyword>
<organism evidence="5 6">
    <name type="scientific">Prauserella cavernicola</name>
    <dbReference type="NCBI Taxonomy" id="2800127"/>
    <lineage>
        <taxon>Bacteria</taxon>
        <taxon>Bacillati</taxon>
        <taxon>Actinomycetota</taxon>
        <taxon>Actinomycetes</taxon>
        <taxon>Pseudonocardiales</taxon>
        <taxon>Pseudonocardiaceae</taxon>
        <taxon>Prauserella</taxon>
    </lineage>
</organism>
<dbReference type="SUPFAM" id="SSF48452">
    <property type="entry name" value="TPR-like"/>
    <property type="match status" value="1"/>
</dbReference>
<dbReference type="Proteomes" id="UP000635245">
    <property type="component" value="Unassembled WGS sequence"/>
</dbReference>
<dbReference type="InterPro" id="IPR016032">
    <property type="entry name" value="Sig_transdc_resp-reg_C-effctor"/>
</dbReference>
<dbReference type="RefSeq" id="WP_200321125.1">
    <property type="nucleotide sequence ID" value="NZ_JAENJH010000005.1"/>
</dbReference>
<dbReference type="PANTHER" id="PTHR44688">
    <property type="entry name" value="DNA-BINDING TRANSCRIPTIONAL ACTIVATOR DEVR_DOSR"/>
    <property type="match status" value="1"/>
</dbReference>
<dbReference type="SMART" id="SM00421">
    <property type="entry name" value="HTH_LUXR"/>
    <property type="match status" value="1"/>
</dbReference>
<dbReference type="InterPro" id="IPR059106">
    <property type="entry name" value="WHD_MalT"/>
</dbReference>
<dbReference type="PANTHER" id="PTHR44688:SF16">
    <property type="entry name" value="DNA-BINDING TRANSCRIPTIONAL ACTIVATOR DEVR_DOSR"/>
    <property type="match status" value="1"/>
</dbReference>
<keyword evidence="2" id="KW-0238">DNA-binding</keyword>
<name>A0A934QV42_9PSEU</name>
<gene>
    <name evidence="5" type="ORF">JHE00_22090</name>
</gene>
<dbReference type="InterPro" id="IPR011990">
    <property type="entry name" value="TPR-like_helical_dom_sf"/>
</dbReference>
<evidence type="ECO:0000256" key="3">
    <source>
        <dbReference type="ARBA" id="ARBA00023163"/>
    </source>
</evidence>
<evidence type="ECO:0000259" key="4">
    <source>
        <dbReference type="PROSITE" id="PS50043"/>
    </source>
</evidence>
<keyword evidence="1" id="KW-0805">Transcription regulation</keyword>
<comment type="caution">
    <text evidence="5">The sequence shown here is derived from an EMBL/GenBank/DDBJ whole genome shotgun (WGS) entry which is preliminary data.</text>
</comment>
<dbReference type="CDD" id="cd06170">
    <property type="entry name" value="LuxR_C_like"/>
    <property type="match status" value="1"/>
</dbReference>
<reference evidence="5" key="1">
    <citation type="submission" date="2020-12" db="EMBL/GenBank/DDBJ databases">
        <title>Prauserella sp. ASG 168, a novel actinomycete isolated from cave rock.</title>
        <authorList>
            <person name="Suriyachadkun C."/>
        </authorList>
    </citation>
    <scope>NUCLEOTIDE SEQUENCE</scope>
    <source>
        <strain evidence="5">ASG 168</strain>
    </source>
</reference>
<proteinExistence type="predicted"/>
<accession>A0A934QV42</accession>
<dbReference type="Pfam" id="PF25873">
    <property type="entry name" value="WHD_MalT"/>
    <property type="match status" value="1"/>
</dbReference>
<dbReference type="Pfam" id="PF00196">
    <property type="entry name" value="GerE"/>
    <property type="match status" value="1"/>
</dbReference>
<dbReference type="GO" id="GO:0003677">
    <property type="term" value="F:DNA binding"/>
    <property type="evidence" value="ECO:0007669"/>
    <property type="project" value="UniProtKB-KW"/>
</dbReference>